<sequence length="697" mass="76194">MRTLLMAPTNYGVGLTSVTLGLMRALDSLGLRVRFFKPISQPKTHGQNSDHSCKLVQRHMAFEPPEPIAFHDMENLLGDNRGDELMERIVSQFDAACNGADVLVIEGLVPSRTMPYANRINNQMAKSLNADIILVSDTGHDSLPDVAHKLEIASTAFGGLKNPRILGHILNKLDPATFKQLMTETKIFNNLPEFSHRDFQPLGYIPWEWMLSAPRTFDIAHHLGARVINEGELNLRRVSSYTLCARTLVNMVDELKPGNLVITPGDRDDIILATCMAAANGVPLAGLLLTSNIEPSKAIMELCHRAIQTGLPILLTENDSYRTVTLLDRMSDDVPVDDDDRIENVMEMVALHLNTEWFRHYCEGLSERRLSPPAFRYQLVQRAIAAKKRVVLPEGEEPRTIRAAAICQERNIAQCILLGQRTTIEQVAKDMGINLPSGIVIMEPDSIRSRYVAPMVELRKHKGLNAPMAEAQLEDTVVLGTMMLSLGEVDGLVSGAIHTTANTIRPAFQLIKPRKDAGGLVSSIFFMLLPEQVLVYGDCAVNPNPDAEQLANIAIQSADSATAFGVDPKVAMISYSTGTSGHGADVDTVREATRLAREKRPDLEIDGPLQYDAASVESVARSKAPESSVAGKATVFIFPNLSTGNTTYKAVQRSADVISVGPMLQGLNKPVNDLSRGALVDDIVYTIALTAVQADAE</sequence>
<keyword evidence="7" id="KW-0963">Cytoplasm</keyword>
<dbReference type="InterPro" id="IPR050500">
    <property type="entry name" value="Phos_Acetyltrans/Butyryltrans"/>
</dbReference>
<evidence type="ECO:0000256" key="3">
    <source>
        <dbReference type="ARBA" id="ARBA00008756"/>
    </source>
</evidence>
<dbReference type="InterPro" id="IPR016475">
    <property type="entry name" value="P-Actrans_bac"/>
</dbReference>
<keyword evidence="8 13" id="KW-0808">Transferase</keyword>
<keyword evidence="9 13" id="KW-0012">Acyltransferase</keyword>
<reference evidence="13" key="1">
    <citation type="journal article" date="2017" name="Appl. Environ. Microbiol.">
        <title>Molecular characterization of an Endozoicomonas-like organism causing infection in king scallop Pecten maximus L.</title>
        <authorList>
            <person name="Cano I."/>
            <person name="van Aerle R."/>
            <person name="Ross S."/>
            <person name="Verner-Jeffreys D.W."/>
            <person name="Paley R.K."/>
            <person name="Rimmer G."/>
            <person name="Ryder D."/>
            <person name="Hooper P."/>
            <person name="Stone D."/>
            <person name="Feist S.W."/>
        </authorList>
    </citation>
    <scope>NUCLEOTIDE SEQUENCE</scope>
</reference>
<dbReference type="GO" id="GO:0008959">
    <property type="term" value="F:phosphate acetyltransferase activity"/>
    <property type="evidence" value="ECO:0007669"/>
    <property type="project" value="UniProtKB-EC"/>
</dbReference>
<evidence type="ECO:0000313" key="13">
    <source>
        <dbReference type="EMBL" id="PJE80429.1"/>
    </source>
</evidence>
<dbReference type="SUPFAM" id="SSF75138">
    <property type="entry name" value="HprK N-terminal domain-like"/>
    <property type="match status" value="1"/>
</dbReference>
<feature type="domain" description="DRTGG" evidence="12">
    <location>
        <begin position="218"/>
        <end position="330"/>
    </location>
</feature>
<evidence type="ECO:0000256" key="8">
    <source>
        <dbReference type="ARBA" id="ARBA00022679"/>
    </source>
</evidence>
<dbReference type="PANTHER" id="PTHR43356:SF3">
    <property type="entry name" value="PHOSPHATE ACETYLTRANSFERASE"/>
    <property type="match status" value="1"/>
</dbReference>
<evidence type="ECO:0000256" key="10">
    <source>
        <dbReference type="ARBA" id="ARBA00031108"/>
    </source>
</evidence>
<dbReference type="FunFam" id="3.40.50.10750:FF:000001">
    <property type="entry name" value="Phosphate acetyltransferase"/>
    <property type="match status" value="1"/>
</dbReference>
<proteinExistence type="inferred from homology"/>
<dbReference type="Pfam" id="PF13500">
    <property type="entry name" value="AAA_26"/>
    <property type="match status" value="1"/>
</dbReference>
<comment type="similarity">
    <text evidence="4">In the N-terminal section; belongs to the CobB/CobQ family.</text>
</comment>
<dbReference type="InterPro" id="IPR004614">
    <property type="entry name" value="P_AcTrfase"/>
</dbReference>
<dbReference type="GO" id="GO:0005737">
    <property type="term" value="C:cytoplasm"/>
    <property type="evidence" value="ECO:0007669"/>
    <property type="project" value="UniProtKB-SubCell"/>
</dbReference>
<dbReference type="Gene3D" id="3.40.50.10950">
    <property type="match status" value="1"/>
</dbReference>
<dbReference type="UniPathway" id="UPA00340">
    <property type="reaction ID" value="UER00459"/>
</dbReference>
<dbReference type="AlphaFoldDB" id="A0A2H9TB63"/>
<dbReference type="Gene3D" id="3.40.50.300">
    <property type="entry name" value="P-loop containing nucleotide triphosphate hydrolases"/>
    <property type="match status" value="1"/>
</dbReference>
<comment type="subcellular location">
    <subcellularLocation>
        <location evidence="1">Cytoplasm</location>
    </subcellularLocation>
</comment>
<dbReference type="InterPro" id="IPR042112">
    <property type="entry name" value="P_AcTrfase_dom2"/>
</dbReference>
<dbReference type="PIRSF" id="PIRSF006107">
    <property type="entry name" value="PhpActrans_proteobac"/>
    <property type="match status" value="1"/>
</dbReference>
<evidence type="ECO:0000256" key="1">
    <source>
        <dbReference type="ARBA" id="ARBA00004496"/>
    </source>
</evidence>
<dbReference type="SUPFAM" id="SSF52540">
    <property type="entry name" value="P-loop containing nucleoside triphosphate hydrolases"/>
    <property type="match status" value="1"/>
</dbReference>
<organism evidence="13">
    <name type="scientific">invertebrate metagenome</name>
    <dbReference type="NCBI Taxonomy" id="1711999"/>
    <lineage>
        <taxon>unclassified sequences</taxon>
        <taxon>metagenomes</taxon>
        <taxon>organismal metagenomes</taxon>
    </lineage>
</organism>
<dbReference type="PANTHER" id="PTHR43356">
    <property type="entry name" value="PHOSPHATE ACETYLTRANSFERASE"/>
    <property type="match status" value="1"/>
</dbReference>
<evidence type="ECO:0000256" key="9">
    <source>
        <dbReference type="ARBA" id="ARBA00023315"/>
    </source>
</evidence>
<dbReference type="InterPro" id="IPR028979">
    <property type="entry name" value="Ser_kin/Pase_Hpr-like_N_sf"/>
</dbReference>
<dbReference type="Gene3D" id="3.40.50.10750">
    <property type="entry name" value="Isocitrate/Isopropylmalate dehydrogenase-like"/>
    <property type="match status" value="1"/>
</dbReference>
<evidence type="ECO:0000256" key="2">
    <source>
        <dbReference type="ARBA" id="ARBA00004989"/>
    </source>
</evidence>
<evidence type="ECO:0000256" key="7">
    <source>
        <dbReference type="ARBA" id="ARBA00022490"/>
    </source>
</evidence>
<evidence type="ECO:0000256" key="6">
    <source>
        <dbReference type="ARBA" id="ARBA00021528"/>
    </source>
</evidence>
<feature type="domain" description="Phosphate acetyl/butaryl transferase" evidence="11">
    <location>
        <begin position="375"/>
        <end position="691"/>
    </location>
</feature>
<dbReference type="InterPro" id="IPR010766">
    <property type="entry name" value="DRTGG"/>
</dbReference>
<evidence type="ECO:0000256" key="5">
    <source>
        <dbReference type="ARBA" id="ARBA00012707"/>
    </source>
</evidence>
<dbReference type="NCBIfam" id="NF004167">
    <property type="entry name" value="PRK05632.1"/>
    <property type="match status" value="1"/>
</dbReference>
<dbReference type="SUPFAM" id="SSF53659">
    <property type="entry name" value="Isocitrate/Isopropylmalate dehydrogenase-like"/>
    <property type="match status" value="1"/>
</dbReference>
<dbReference type="EMBL" id="NSIT01000017">
    <property type="protein sequence ID" value="PJE80429.1"/>
    <property type="molecule type" value="Genomic_DNA"/>
</dbReference>
<evidence type="ECO:0000256" key="4">
    <source>
        <dbReference type="ARBA" id="ARBA00009786"/>
    </source>
</evidence>
<dbReference type="EC" id="2.3.1.8" evidence="5"/>
<dbReference type="Pfam" id="PF01515">
    <property type="entry name" value="PTA_PTB"/>
    <property type="match status" value="1"/>
</dbReference>
<dbReference type="Pfam" id="PF07085">
    <property type="entry name" value="DRTGG"/>
    <property type="match status" value="1"/>
</dbReference>
<evidence type="ECO:0000259" key="11">
    <source>
        <dbReference type="Pfam" id="PF01515"/>
    </source>
</evidence>
<dbReference type="NCBIfam" id="TIGR00651">
    <property type="entry name" value="pta"/>
    <property type="match status" value="1"/>
</dbReference>
<evidence type="ECO:0000259" key="12">
    <source>
        <dbReference type="Pfam" id="PF07085"/>
    </source>
</evidence>
<dbReference type="GO" id="GO:0006085">
    <property type="term" value="P:acetyl-CoA biosynthetic process"/>
    <property type="evidence" value="ECO:0007669"/>
    <property type="project" value="UniProtKB-UniPathway"/>
</dbReference>
<protein>
    <recommendedName>
        <fullName evidence="6">Phosphate acetyltransferase</fullName>
        <ecNumber evidence="5">2.3.1.8</ecNumber>
    </recommendedName>
    <alternativeName>
        <fullName evidence="10">Phosphotransacetylase</fullName>
    </alternativeName>
</protein>
<dbReference type="NCBIfam" id="NF007233">
    <property type="entry name" value="PRK09653.1"/>
    <property type="match status" value="1"/>
</dbReference>
<comment type="caution">
    <text evidence="13">The sequence shown here is derived from an EMBL/GenBank/DDBJ whole genome shotgun (WGS) entry which is preliminary data.</text>
</comment>
<dbReference type="InterPro" id="IPR002505">
    <property type="entry name" value="PTA_PTB"/>
</dbReference>
<dbReference type="Gene3D" id="3.40.1390.20">
    <property type="entry name" value="HprK N-terminal domain-like"/>
    <property type="match status" value="1"/>
</dbReference>
<gene>
    <name evidence="13" type="primary">pta</name>
    <name evidence="13" type="ORF">CI610_00564</name>
</gene>
<comment type="similarity">
    <text evidence="3">In the C-terminal section; belongs to the phosphate acetyltransferase and butyryltransferase family.</text>
</comment>
<dbReference type="CDD" id="cd03109">
    <property type="entry name" value="DTBS"/>
    <property type="match status" value="1"/>
</dbReference>
<accession>A0A2H9TB63</accession>
<dbReference type="InterPro" id="IPR027417">
    <property type="entry name" value="P-loop_NTPase"/>
</dbReference>
<comment type="pathway">
    <text evidence="2">Metabolic intermediate biosynthesis; acetyl-CoA biosynthesis; acetyl-CoA from acetate: step 2/2.</text>
</comment>
<name>A0A2H9TB63_9ZZZZ</name>
<dbReference type="InterPro" id="IPR042113">
    <property type="entry name" value="P_AcTrfase_dom1"/>
</dbReference>